<feature type="transmembrane region" description="Helical" evidence="1">
    <location>
        <begin position="148"/>
        <end position="167"/>
    </location>
</feature>
<evidence type="ECO:0000313" key="2">
    <source>
        <dbReference type="EMBL" id="TYC48441.1"/>
    </source>
</evidence>
<proteinExistence type="predicted"/>
<dbReference type="EMBL" id="SDGZ01000020">
    <property type="protein sequence ID" value="TYC48441.1"/>
    <property type="molecule type" value="Genomic_DNA"/>
</dbReference>
<organism evidence="2 3">
    <name type="scientific">Weissella muntiaci</name>
    <dbReference type="NCBI Taxonomy" id="2508881"/>
    <lineage>
        <taxon>Bacteria</taxon>
        <taxon>Bacillati</taxon>
        <taxon>Bacillota</taxon>
        <taxon>Bacilli</taxon>
        <taxon>Lactobacillales</taxon>
        <taxon>Lactobacillaceae</taxon>
        <taxon>Weissella</taxon>
    </lineage>
</organism>
<protein>
    <submittedName>
        <fullName evidence="2">Uncharacterized protein</fullName>
    </submittedName>
</protein>
<keyword evidence="3" id="KW-1185">Reference proteome</keyword>
<sequence>MKILQQNKIIKEIDDLTKSNMTTGIEQQYLLKAQLDLEDLDKFEKIIKDLNIKLLNIENNSEIKLSPEVKMLSDELLKLYGDPNLVFRGYGQVGTWGRRDDPRASDLTIWEQFKGWSGNFIFLILFILFLSFVVPWVKKSFGQSGVEIFMVVVGIIAIILLFFTGSLKQKK</sequence>
<gene>
    <name evidence="2" type="ORF">ESZ50_08755</name>
</gene>
<evidence type="ECO:0000313" key="3">
    <source>
        <dbReference type="Proteomes" id="UP000371977"/>
    </source>
</evidence>
<keyword evidence="1" id="KW-1133">Transmembrane helix</keyword>
<dbReference type="AlphaFoldDB" id="A0A6C2C385"/>
<feature type="transmembrane region" description="Helical" evidence="1">
    <location>
        <begin position="116"/>
        <end position="136"/>
    </location>
</feature>
<dbReference type="Proteomes" id="UP000371977">
    <property type="component" value="Unassembled WGS sequence"/>
</dbReference>
<keyword evidence="1" id="KW-0472">Membrane</keyword>
<accession>A0A6C2C385</accession>
<reference evidence="2 3" key="1">
    <citation type="submission" date="2019-01" db="EMBL/GenBank/DDBJ databases">
        <title>Weissella sp. nov., a novel lactic acid bacterium isolated from animal feces.</title>
        <authorList>
            <person name="Wang L.-T."/>
        </authorList>
    </citation>
    <scope>NUCLEOTIDE SEQUENCE [LARGE SCALE GENOMIC DNA]</scope>
    <source>
        <strain evidence="2 3">8H-2</strain>
    </source>
</reference>
<keyword evidence="1" id="KW-0812">Transmembrane</keyword>
<comment type="caution">
    <text evidence="2">The sequence shown here is derived from an EMBL/GenBank/DDBJ whole genome shotgun (WGS) entry which is preliminary data.</text>
</comment>
<evidence type="ECO:0000256" key="1">
    <source>
        <dbReference type="SAM" id="Phobius"/>
    </source>
</evidence>
<name>A0A6C2C385_9LACO</name>